<dbReference type="InterPro" id="IPR038054">
    <property type="entry name" value="LD_TPept-like_central_sf"/>
</dbReference>
<dbReference type="GO" id="GO:0071972">
    <property type="term" value="F:peptidoglycan L,D-transpeptidase activity"/>
    <property type="evidence" value="ECO:0007669"/>
    <property type="project" value="TreeGrafter"/>
</dbReference>
<dbReference type="EMBL" id="DXIQ01000050">
    <property type="protein sequence ID" value="HIV38922.1"/>
    <property type="molecule type" value="Genomic_DNA"/>
</dbReference>
<dbReference type="GO" id="GO:0016740">
    <property type="term" value="F:transferase activity"/>
    <property type="evidence" value="ECO:0007669"/>
    <property type="project" value="UniProtKB-KW"/>
</dbReference>
<dbReference type="InterPro" id="IPR038063">
    <property type="entry name" value="Transpep_catalytic_dom"/>
</dbReference>
<protein>
    <submittedName>
        <fullName evidence="9">L,D-transpeptidase/peptidoglycan binding protein</fullName>
    </submittedName>
</protein>
<dbReference type="Pfam" id="PF12229">
    <property type="entry name" value="PG_binding_4"/>
    <property type="match status" value="2"/>
</dbReference>
<dbReference type="InterPro" id="IPR050979">
    <property type="entry name" value="LD-transpeptidase"/>
</dbReference>
<dbReference type="Gene3D" id="3.10.20.800">
    <property type="match status" value="1"/>
</dbReference>
<keyword evidence="3 6" id="KW-0133">Cell shape</keyword>
<feature type="active site" description="Nucleophile" evidence="6">
    <location>
        <position position="443"/>
    </location>
</feature>
<dbReference type="InterPro" id="IPR005490">
    <property type="entry name" value="LD_TPept_cat_dom"/>
</dbReference>
<keyword evidence="7" id="KW-0812">Transmembrane</keyword>
<dbReference type="GO" id="GO:0008360">
    <property type="term" value="P:regulation of cell shape"/>
    <property type="evidence" value="ECO:0007669"/>
    <property type="project" value="UniProtKB-UniRule"/>
</dbReference>
<keyword evidence="5 6" id="KW-0961">Cell wall biogenesis/degradation</keyword>
<comment type="pathway">
    <text evidence="1 6">Cell wall biogenesis; peptidoglycan biosynthesis.</text>
</comment>
<evidence type="ECO:0000256" key="1">
    <source>
        <dbReference type="ARBA" id="ARBA00004752"/>
    </source>
</evidence>
<keyword evidence="4 6" id="KW-0573">Peptidoglycan synthesis</keyword>
<gene>
    <name evidence="9" type="ORF">H9747_07975</name>
</gene>
<keyword evidence="7" id="KW-0472">Membrane</keyword>
<dbReference type="AlphaFoldDB" id="A0A9D1PEK5"/>
<evidence type="ECO:0000313" key="10">
    <source>
        <dbReference type="Proteomes" id="UP000886814"/>
    </source>
</evidence>
<evidence type="ECO:0000256" key="2">
    <source>
        <dbReference type="ARBA" id="ARBA00022679"/>
    </source>
</evidence>
<evidence type="ECO:0000313" key="9">
    <source>
        <dbReference type="EMBL" id="HIV38922.1"/>
    </source>
</evidence>
<feature type="active site" description="Proton donor/acceptor" evidence="6">
    <location>
        <position position="422"/>
    </location>
</feature>
<dbReference type="Proteomes" id="UP000886814">
    <property type="component" value="Unassembled WGS sequence"/>
</dbReference>
<keyword evidence="7" id="KW-1133">Transmembrane helix</keyword>
<dbReference type="GO" id="GO:0005576">
    <property type="term" value="C:extracellular region"/>
    <property type="evidence" value="ECO:0007669"/>
    <property type="project" value="TreeGrafter"/>
</dbReference>
<evidence type="ECO:0000259" key="8">
    <source>
        <dbReference type="PROSITE" id="PS52029"/>
    </source>
</evidence>
<proteinExistence type="predicted"/>
<comment type="caution">
    <text evidence="9">The sequence shown here is derived from an EMBL/GenBank/DDBJ whole genome shotgun (WGS) entry which is preliminary data.</text>
</comment>
<dbReference type="CDD" id="cd16913">
    <property type="entry name" value="YkuD_like"/>
    <property type="match status" value="1"/>
</dbReference>
<evidence type="ECO:0000256" key="4">
    <source>
        <dbReference type="ARBA" id="ARBA00022984"/>
    </source>
</evidence>
<dbReference type="PANTHER" id="PTHR30582:SF33">
    <property type="entry name" value="EXPORTED PROTEIN"/>
    <property type="match status" value="1"/>
</dbReference>
<dbReference type="SUPFAM" id="SSF141523">
    <property type="entry name" value="L,D-transpeptidase catalytic domain-like"/>
    <property type="match status" value="1"/>
</dbReference>
<reference evidence="9" key="2">
    <citation type="submission" date="2021-04" db="EMBL/GenBank/DDBJ databases">
        <authorList>
            <person name="Gilroy R."/>
        </authorList>
    </citation>
    <scope>NUCLEOTIDE SEQUENCE</scope>
    <source>
        <strain evidence="9">CHK195-9823</strain>
    </source>
</reference>
<accession>A0A9D1PEK5</accession>
<evidence type="ECO:0000256" key="3">
    <source>
        <dbReference type="ARBA" id="ARBA00022960"/>
    </source>
</evidence>
<evidence type="ECO:0000256" key="7">
    <source>
        <dbReference type="SAM" id="Phobius"/>
    </source>
</evidence>
<dbReference type="Pfam" id="PF03734">
    <property type="entry name" value="YkuD"/>
    <property type="match status" value="1"/>
</dbReference>
<reference evidence="9" key="1">
    <citation type="journal article" date="2021" name="PeerJ">
        <title>Extensive microbial diversity within the chicken gut microbiome revealed by metagenomics and culture.</title>
        <authorList>
            <person name="Gilroy R."/>
            <person name="Ravi A."/>
            <person name="Getino M."/>
            <person name="Pursley I."/>
            <person name="Horton D.L."/>
            <person name="Alikhan N.F."/>
            <person name="Baker D."/>
            <person name="Gharbi K."/>
            <person name="Hall N."/>
            <person name="Watson M."/>
            <person name="Adriaenssens E.M."/>
            <person name="Foster-Nyarko E."/>
            <person name="Jarju S."/>
            <person name="Secka A."/>
            <person name="Antonio M."/>
            <person name="Oren A."/>
            <person name="Chaudhuri R.R."/>
            <person name="La Ragione R."/>
            <person name="Hildebrand F."/>
            <person name="Pallen M.J."/>
        </authorList>
    </citation>
    <scope>NUCLEOTIDE SEQUENCE</scope>
    <source>
        <strain evidence="9">CHK195-9823</strain>
    </source>
</reference>
<dbReference type="GO" id="GO:0071555">
    <property type="term" value="P:cell wall organization"/>
    <property type="evidence" value="ECO:0007669"/>
    <property type="project" value="UniProtKB-UniRule"/>
</dbReference>
<dbReference type="Gene3D" id="2.40.440.10">
    <property type="entry name" value="L,D-transpeptidase catalytic domain-like"/>
    <property type="match status" value="1"/>
</dbReference>
<name>A0A9D1PEK5_9FIRM</name>
<feature type="transmembrane region" description="Helical" evidence="7">
    <location>
        <begin position="21"/>
        <end position="40"/>
    </location>
</feature>
<organism evidence="9 10">
    <name type="scientific">Candidatus Blautia stercorigallinarum</name>
    <dbReference type="NCBI Taxonomy" id="2838501"/>
    <lineage>
        <taxon>Bacteria</taxon>
        <taxon>Bacillati</taxon>
        <taxon>Bacillota</taxon>
        <taxon>Clostridia</taxon>
        <taxon>Lachnospirales</taxon>
        <taxon>Lachnospiraceae</taxon>
        <taxon>Blautia</taxon>
    </lineage>
</organism>
<evidence type="ECO:0000256" key="6">
    <source>
        <dbReference type="PROSITE-ProRule" id="PRU01373"/>
    </source>
</evidence>
<keyword evidence="2" id="KW-0808">Transferase</keyword>
<dbReference type="SUPFAM" id="SSF143985">
    <property type="entry name" value="L,D-transpeptidase pre-catalytic domain-like"/>
    <property type="match status" value="1"/>
</dbReference>
<dbReference type="PANTHER" id="PTHR30582">
    <property type="entry name" value="L,D-TRANSPEPTIDASE"/>
    <property type="match status" value="1"/>
</dbReference>
<sequence length="467" mass="52006">MAKKKTKKGKYKKAKKIMLGVLIGYVALLVIAYGIGVFYYSNRFLSGTEINGMNCSGKTVEEVESNMESQIASYQLVLKERGDKSEAISASQISMKYISDGKIQELKEQQNPFTWFLAFARQQDYKLSATTSYDENALNAAVDALDCFKEENVVQPTDAHLEVQDGQYVIVEETQGTALDSDKVKEAVKNAIDSGETLLDLDQAGCYIEPSVLSTDENLAKQRDEGNKLLTVTVTISFSDRQEVINGDVMKDWLTTDEEGNVDLDRDKVRAYVQQLQYKYDTFGSSRQFKASSGQTITVSGGDYGWLIAPNDTTTKIIDAIKSGQSQTIEPEYTYTGYCRDTNDIGNTYVEISLDQQHMWFYKDGQLIVDTDVVTGCHNKGWDTHTGVYAIMYKERDATLVGEGYNSAVSYWMPFYANVGIHDASWRSSFGGSIYLNNGSHGCVNTPTENAATIYNNIEKGVPVVVY</sequence>
<feature type="domain" description="L,D-TPase catalytic" evidence="8">
    <location>
        <begin position="348"/>
        <end position="467"/>
    </location>
</feature>
<evidence type="ECO:0000256" key="5">
    <source>
        <dbReference type="ARBA" id="ARBA00023316"/>
    </source>
</evidence>
<dbReference type="InterPro" id="IPR022029">
    <property type="entry name" value="YoaR-like_PG-bd"/>
</dbReference>
<dbReference type="GO" id="GO:0018104">
    <property type="term" value="P:peptidoglycan-protein cross-linking"/>
    <property type="evidence" value="ECO:0007669"/>
    <property type="project" value="TreeGrafter"/>
</dbReference>
<dbReference type="PROSITE" id="PS52029">
    <property type="entry name" value="LD_TPASE"/>
    <property type="match status" value="1"/>
</dbReference>